<keyword evidence="1" id="KW-0812">Transmembrane</keyword>
<keyword evidence="3" id="KW-1185">Reference proteome</keyword>
<proteinExistence type="predicted"/>
<dbReference type="NCBIfam" id="TIGR01218">
    <property type="entry name" value="Gpos_tandem_5TM"/>
    <property type="match status" value="1"/>
</dbReference>
<accession>A0AAW7YPY6</accession>
<reference evidence="2" key="1">
    <citation type="submission" date="2023-07" db="EMBL/GenBank/DDBJ databases">
        <title>Genome content predicts the carbon catabolic preferences of heterotrophic bacteria.</title>
        <authorList>
            <person name="Gralka M."/>
        </authorList>
    </citation>
    <scope>NUCLEOTIDE SEQUENCE</scope>
    <source>
        <strain evidence="2">E2R20</strain>
    </source>
</reference>
<dbReference type="EMBL" id="JAUOQO010000004">
    <property type="protein sequence ID" value="MDO6573539.1"/>
    <property type="molecule type" value="Genomic_DNA"/>
</dbReference>
<organism evidence="2 3">
    <name type="scientific">Staphylococcus pasteuri_A</name>
    <dbReference type="NCBI Taxonomy" id="3062664"/>
    <lineage>
        <taxon>Bacteria</taxon>
        <taxon>Bacillati</taxon>
        <taxon>Bacillota</taxon>
        <taxon>Bacilli</taxon>
        <taxon>Bacillales</taxon>
        <taxon>Staphylococcaceae</taxon>
        <taxon>Staphylococcus</taxon>
    </lineage>
</organism>
<keyword evidence="1" id="KW-1133">Transmembrane helix</keyword>
<dbReference type="RefSeq" id="WP_052728889.1">
    <property type="nucleotide sequence ID" value="NZ_JAUOQO010000004.1"/>
</dbReference>
<dbReference type="Proteomes" id="UP001170310">
    <property type="component" value="Unassembled WGS sequence"/>
</dbReference>
<comment type="caution">
    <text evidence="2">The sequence shown here is derived from an EMBL/GenBank/DDBJ whole genome shotgun (WGS) entry which is preliminary data.</text>
</comment>
<dbReference type="InterPro" id="IPR005915">
    <property type="entry name" value="Tandem_5TM"/>
</dbReference>
<name>A0AAW7YPY6_9STAP</name>
<feature type="transmembrane region" description="Helical" evidence="1">
    <location>
        <begin position="105"/>
        <end position="123"/>
    </location>
</feature>
<evidence type="ECO:0000256" key="1">
    <source>
        <dbReference type="SAM" id="Phobius"/>
    </source>
</evidence>
<sequence>MKEKVNIIYSMSRYKIIEYNHKKYLLDAEQNMFAYLLPMLNWIIKRKLIEISEHDLEDIKNNDYKGKKGISKGLGVTLGGISSILATIMRPIMDLMDVEVSLMGNLIILAVIVTIVIVARYYLRQKRYINLKQYSNTLECRVTSSFKQKFKATFNYLFFLLFSILGLAMMFTGLNNMIIYLLCLLMMFMVTMETQLSYNQYEAIVIT</sequence>
<evidence type="ECO:0000313" key="2">
    <source>
        <dbReference type="EMBL" id="MDO6573539.1"/>
    </source>
</evidence>
<protein>
    <submittedName>
        <fullName evidence="2">DUF443 family protein</fullName>
    </submittedName>
</protein>
<keyword evidence="1" id="KW-0472">Membrane</keyword>
<evidence type="ECO:0000313" key="3">
    <source>
        <dbReference type="Proteomes" id="UP001170310"/>
    </source>
</evidence>
<gene>
    <name evidence="2" type="ORF">Q4528_05135</name>
</gene>
<feature type="transmembrane region" description="Helical" evidence="1">
    <location>
        <begin position="154"/>
        <end position="171"/>
    </location>
</feature>
<feature type="transmembrane region" description="Helical" evidence="1">
    <location>
        <begin position="74"/>
        <end position="93"/>
    </location>
</feature>
<dbReference type="Pfam" id="PF04276">
    <property type="entry name" value="DUF443"/>
    <property type="match status" value="1"/>
</dbReference>
<dbReference type="AlphaFoldDB" id="A0AAW7YPY6"/>